<evidence type="ECO:0000313" key="4">
    <source>
        <dbReference type="EMBL" id="UTC24834.1"/>
    </source>
</evidence>
<keyword evidence="1" id="KW-0547">Nucleotide-binding</keyword>
<sequence length="216" mass="24415">MSLIKLTHVSAHYDVCILQDINLIIEPNSFTSITGDSGTGKSTLLNIIGLLAPPCKGQVFISHTNTQLLCNRKLANMRNQTFGYIFQKPHLISHLSLYENIILPTTYTPYTDNFKDYAMQLIEICQLEQHLKTPVTYLSLGQQQRVSIARALILKPEIIIADEPTGALDPNNTHRIMRLLREMNPTCAIIMSTHSHQLIAKSDQHYQIHNKKLVSV</sequence>
<dbReference type="PROSITE" id="PS50893">
    <property type="entry name" value="ABC_TRANSPORTER_2"/>
    <property type="match status" value="1"/>
</dbReference>
<evidence type="ECO:0000259" key="3">
    <source>
        <dbReference type="PROSITE" id="PS50893"/>
    </source>
</evidence>
<proteinExistence type="predicted"/>
<dbReference type="SMART" id="SM00382">
    <property type="entry name" value="AAA"/>
    <property type="match status" value="1"/>
</dbReference>
<dbReference type="GO" id="GO:0005524">
    <property type="term" value="F:ATP binding"/>
    <property type="evidence" value="ECO:0007669"/>
    <property type="project" value="UniProtKB-KW"/>
</dbReference>
<dbReference type="InterPro" id="IPR017871">
    <property type="entry name" value="ABC_transporter-like_CS"/>
</dbReference>
<dbReference type="PANTHER" id="PTHR42798">
    <property type="entry name" value="LIPOPROTEIN-RELEASING SYSTEM ATP-BINDING PROTEIN LOLD"/>
    <property type="match status" value="1"/>
</dbReference>
<reference evidence="4 5" key="1">
    <citation type="journal article" date="2022" name="Nat. Microbiol.">
        <title>The microbiome of a bacterivorous marine choanoflagellate contains a resource-demanding obligate bacterial associate.</title>
        <authorList>
            <person name="Needham D.M."/>
            <person name="Poirier C."/>
            <person name="Bachy C."/>
            <person name="George E.E."/>
            <person name="Wilken S."/>
            <person name="Yung C.C.M."/>
            <person name="Limardo A.J."/>
            <person name="Morando M."/>
            <person name="Sudek L."/>
            <person name="Malmstrom R.R."/>
            <person name="Keeling P.J."/>
            <person name="Santoro A.E."/>
            <person name="Worden A.Z."/>
        </authorList>
    </citation>
    <scope>NUCLEOTIDE SEQUENCE [LARGE SCALE GENOMIC DNA]</scope>
    <source>
        <strain evidence="4 5">Comchoano-1</strain>
    </source>
</reference>
<keyword evidence="2 4" id="KW-0067">ATP-binding</keyword>
<dbReference type="Gene3D" id="3.40.50.300">
    <property type="entry name" value="P-loop containing nucleotide triphosphate hydrolases"/>
    <property type="match status" value="1"/>
</dbReference>
<dbReference type="SUPFAM" id="SSF52540">
    <property type="entry name" value="P-loop containing nucleoside triphosphate hydrolases"/>
    <property type="match status" value="1"/>
</dbReference>
<dbReference type="InterPro" id="IPR027417">
    <property type="entry name" value="P-loop_NTPase"/>
</dbReference>
<dbReference type="InterPro" id="IPR003593">
    <property type="entry name" value="AAA+_ATPase"/>
</dbReference>
<dbReference type="InterPro" id="IPR003439">
    <property type="entry name" value="ABC_transporter-like_ATP-bd"/>
</dbReference>
<dbReference type="PANTHER" id="PTHR42798:SF4">
    <property type="entry name" value="ABC TRANSPORTER DOMAIN-CONTAINING PROTEIN"/>
    <property type="match status" value="1"/>
</dbReference>
<gene>
    <name evidence="4" type="ORF">MMH89_01540</name>
</gene>
<dbReference type="PROSITE" id="PS00211">
    <property type="entry name" value="ABC_TRANSPORTER_1"/>
    <property type="match status" value="1"/>
</dbReference>
<name>A0ABY5DM49_9GAMM</name>
<organism evidence="4 5">
    <name type="scientific">Candidatus Comchoanobacter bicostacola</name>
    <dbReference type="NCBI Taxonomy" id="2919598"/>
    <lineage>
        <taxon>Bacteria</taxon>
        <taxon>Pseudomonadati</taxon>
        <taxon>Pseudomonadota</taxon>
        <taxon>Gammaproteobacteria</taxon>
        <taxon>Candidatus Comchoanobacterales</taxon>
        <taxon>Candidatus Comchoanobacteraceae</taxon>
        <taxon>Candidatus Comchoanobacter</taxon>
    </lineage>
</organism>
<dbReference type="Pfam" id="PF00005">
    <property type="entry name" value="ABC_tran"/>
    <property type="match status" value="1"/>
</dbReference>
<evidence type="ECO:0000256" key="1">
    <source>
        <dbReference type="ARBA" id="ARBA00022741"/>
    </source>
</evidence>
<protein>
    <submittedName>
        <fullName evidence="4">ATP-binding cassette domain-containing protein</fullName>
    </submittedName>
</protein>
<dbReference type="Proteomes" id="UP001055955">
    <property type="component" value="Chromosome"/>
</dbReference>
<feature type="domain" description="ABC transporter" evidence="3">
    <location>
        <begin position="1"/>
        <end position="216"/>
    </location>
</feature>
<keyword evidence="5" id="KW-1185">Reference proteome</keyword>
<evidence type="ECO:0000256" key="2">
    <source>
        <dbReference type="ARBA" id="ARBA00022840"/>
    </source>
</evidence>
<evidence type="ECO:0000313" key="5">
    <source>
        <dbReference type="Proteomes" id="UP001055955"/>
    </source>
</evidence>
<dbReference type="EMBL" id="CP092900">
    <property type="protein sequence ID" value="UTC24834.1"/>
    <property type="molecule type" value="Genomic_DNA"/>
</dbReference>
<dbReference type="RefSeq" id="WP_258568623.1">
    <property type="nucleotide sequence ID" value="NZ_CP092900.1"/>
</dbReference>
<accession>A0ABY5DM49</accession>